<dbReference type="EMBL" id="VSSQ01025503">
    <property type="protein sequence ID" value="MPM73673.1"/>
    <property type="molecule type" value="Genomic_DNA"/>
</dbReference>
<comment type="caution">
    <text evidence="1">The sequence shown here is derived from an EMBL/GenBank/DDBJ whole genome shotgun (WGS) entry which is preliminary data.</text>
</comment>
<sequence length="135" mass="14747">MKRPAALSAVLVLASLLAALLSPWGRPEIARAESGVALRADGAMLLVQNTALDSWLYSVDRSFTVTDVYRESAWGEARTGITQAAAGADGVYFIRRVADPARMRFDRWELVRLDESLKNPTVLYRGNASNLPAPN</sequence>
<gene>
    <name evidence="1" type="ORF">SDC9_120655</name>
</gene>
<evidence type="ECO:0000313" key="1">
    <source>
        <dbReference type="EMBL" id="MPM73673.1"/>
    </source>
</evidence>
<proteinExistence type="predicted"/>
<name>A0A645C9E7_9ZZZZ</name>
<accession>A0A645C9E7</accession>
<organism evidence="1">
    <name type="scientific">bioreactor metagenome</name>
    <dbReference type="NCBI Taxonomy" id="1076179"/>
    <lineage>
        <taxon>unclassified sequences</taxon>
        <taxon>metagenomes</taxon>
        <taxon>ecological metagenomes</taxon>
    </lineage>
</organism>
<reference evidence="1" key="1">
    <citation type="submission" date="2019-08" db="EMBL/GenBank/DDBJ databases">
        <authorList>
            <person name="Kucharzyk K."/>
            <person name="Murdoch R.W."/>
            <person name="Higgins S."/>
            <person name="Loffler F."/>
        </authorList>
    </citation>
    <scope>NUCLEOTIDE SEQUENCE</scope>
</reference>
<dbReference type="AlphaFoldDB" id="A0A645C9E7"/>
<protein>
    <submittedName>
        <fullName evidence="1">Uncharacterized protein</fullName>
    </submittedName>
</protein>